<protein>
    <submittedName>
        <fullName evidence="1">Unannotated protein</fullName>
    </submittedName>
</protein>
<organism evidence="1">
    <name type="scientific">freshwater metagenome</name>
    <dbReference type="NCBI Taxonomy" id="449393"/>
    <lineage>
        <taxon>unclassified sequences</taxon>
        <taxon>metagenomes</taxon>
        <taxon>ecological metagenomes</taxon>
    </lineage>
</organism>
<name>A0A6J6I4G2_9ZZZZ</name>
<accession>A0A6J6I4G2</accession>
<dbReference type="AlphaFoldDB" id="A0A6J6I4G2"/>
<gene>
    <name evidence="1" type="ORF">UFOPK1939_00534</name>
</gene>
<sequence>MHAAVTVASELGGGTGNSSTTEVLDSYDDVFGENLETAFDQDFFGEGVADLHAGALGRTVCIECFRSQDRDAADAVATGFSSEQHDEVAGARCRRKQDVFVLHDSYAQGVDQWVAQVALVEDDLAADVGKTQTVSVATDASHDARQDALGVWCICRTKAQRVHDGDWTSTHGQNVADDSTNTRRGALVGLDVGRVVV</sequence>
<dbReference type="EMBL" id="CAEZVF010000062">
    <property type="protein sequence ID" value="CAB4620520.1"/>
    <property type="molecule type" value="Genomic_DNA"/>
</dbReference>
<reference evidence="1" key="1">
    <citation type="submission" date="2020-05" db="EMBL/GenBank/DDBJ databases">
        <authorList>
            <person name="Chiriac C."/>
            <person name="Salcher M."/>
            <person name="Ghai R."/>
            <person name="Kavagutti S V."/>
        </authorList>
    </citation>
    <scope>NUCLEOTIDE SEQUENCE</scope>
</reference>
<proteinExistence type="predicted"/>
<evidence type="ECO:0000313" key="1">
    <source>
        <dbReference type="EMBL" id="CAB4620520.1"/>
    </source>
</evidence>